<keyword evidence="6 8" id="KW-1133">Transmembrane helix</keyword>
<feature type="transmembrane region" description="Helical" evidence="8">
    <location>
        <begin position="345"/>
        <end position="362"/>
    </location>
</feature>
<evidence type="ECO:0000256" key="1">
    <source>
        <dbReference type="ARBA" id="ARBA00004651"/>
    </source>
</evidence>
<keyword evidence="10" id="KW-1185">Reference proteome</keyword>
<dbReference type="SUPFAM" id="SSF82714">
    <property type="entry name" value="Multidrug efflux transporter AcrB TolC docking domain, DN and DC subdomains"/>
    <property type="match status" value="2"/>
</dbReference>
<reference evidence="10" key="1">
    <citation type="journal article" date="2019" name="Int. J. Syst. Evol. Microbiol.">
        <title>Halobacteriovorax valvorus sp. nov., a novel prokaryotic predator isolated from coastal seawater of China.</title>
        <authorList>
            <person name="Chen M.-X."/>
        </authorList>
    </citation>
    <scope>NUCLEOTIDE SEQUENCE [LARGE SCALE GENOMIC DNA]</scope>
    <source>
        <strain evidence="10">BL9</strain>
    </source>
</reference>
<keyword evidence="5 8" id="KW-0812">Transmembrane</keyword>
<dbReference type="Gene3D" id="1.20.1640.10">
    <property type="entry name" value="Multidrug efflux transporter AcrB transmembrane domain"/>
    <property type="match status" value="2"/>
</dbReference>
<protein>
    <submittedName>
        <fullName evidence="9">Efflux RND transporter permease subunit</fullName>
    </submittedName>
</protein>
<dbReference type="PANTHER" id="PTHR32063:SF24">
    <property type="entry name" value="CATION EFFLUX SYSTEM (ACRB_ACRD_ACRF FAMILY)"/>
    <property type="match status" value="1"/>
</dbReference>
<dbReference type="SUPFAM" id="SSF82866">
    <property type="entry name" value="Multidrug efflux transporter AcrB transmembrane domain"/>
    <property type="match status" value="2"/>
</dbReference>
<dbReference type="Gene3D" id="3.30.2090.10">
    <property type="entry name" value="Multidrug efflux transporter AcrB TolC docking domain, DN and DC subdomains"/>
    <property type="match status" value="2"/>
</dbReference>
<proteinExistence type="inferred from homology"/>
<dbReference type="Pfam" id="PF00873">
    <property type="entry name" value="ACR_tran"/>
    <property type="match status" value="1"/>
</dbReference>
<feature type="transmembrane region" description="Helical" evidence="8">
    <location>
        <begin position="975"/>
        <end position="996"/>
    </location>
</feature>
<keyword evidence="3" id="KW-0813">Transport</keyword>
<comment type="caution">
    <text evidence="9">The sequence shown here is derived from an EMBL/GenBank/DDBJ whole genome shotgun (WGS) entry which is preliminary data.</text>
</comment>
<comment type="subcellular location">
    <subcellularLocation>
        <location evidence="1">Cell membrane</location>
        <topology evidence="1">Multi-pass membrane protein</topology>
    </subcellularLocation>
</comment>
<feature type="transmembrane region" description="Helical" evidence="8">
    <location>
        <begin position="484"/>
        <end position="512"/>
    </location>
</feature>
<evidence type="ECO:0000256" key="7">
    <source>
        <dbReference type="ARBA" id="ARBA00023136"/>
    </source>
</evidence>
<dbReference type="RefSeq" id="WP_115361376.1">
    <property type="nucleotide sequence ID" value="NZ_QDKL01000002.1"/>
</dbReference>
<evidence type="ECO:0000256" key="3">
    <source>
        <dbReference type="ARBA" id="ARBA00022448"/>
    </source>
</evidence>
<evidence type="ECO:0000313" key="10">
    <source>
        <dbReference type="Proteomes" id="UP000443582"/>
    </source>
</evidence>
<comment type="similarity">
    <text evidence="2">Belongs to the resistance-nodulation-cell division (RND) (TC 2.A.6) family.</text>
</comment>
<dbReference type="InterPro" id="IPR004763">
    <property type="entry name" value="CusA-like"/>
</dbReference>
<feature type="transmembrane region" description="Helical" evidence="8">
    <location>
        <begin position="930"/>
        <end position="955"/>
    </location>
</feature>
<sequence>MKTLIYFSVYHRGVVLFVTFLLALAGWFSFTQLPIDAVPDITNTQVQVFAQAGGLSAEEAERSITFPIENSMGGISGVKQVRSISRFGLSVVTVVFEDGYDIYRARQLVSERLQSISSDLPEGVEPNLGPISSGLGEIFFYALKYEESDDSKEERFEKLMELRSAQEWLVKPRLLTIPGIAEVNTIGGYEKQFHVIPDPNKLLRFGVSFSSIVDALKKTNMNVGGGYVQQSGEQFVVKGQGLLSDLDDIKNTPLQPLNSVTTLLVKDVAQVKISSELRTGAALVRGKEAVIGTAMMLLGENSRDVSQRVAERVKEIEKTLPSGIKLEVLYDRSDLVNKTLGTIEHNLLTGAGLVILILLFLLGNVRAAVITAVVIPLSLLLTFILMKLFNISGNLLSLGALDFGIIVDGAVIVLDHCVRKLHDAGKELGRRLSREEIQRTIYEATVEIRTASGFGELIIIVVFLPVLALTGIEGKMFQPMAATFALAVFCALALSFSTVPALASTFMSGNVVEKDPWLMQQVERFYKPLLNFAMRFKSITVTVGALAIFLGVLLFSRLGGEFLPQMDEASRTIQFVRPVNISLDQAIKFQEKSESIINKFPQVKSVFSRIGTAEVATDPMGVNLADTFITFKEREEWPKGEGQPETWSELTKDIVKRLEEEIPGQRVLVSQPIQMRFNELLEGTRADVSVKVFGDDFESLVETSEQIASVIRTVPGAGDAETELQGTSPILTVTPKQEILASLGVPKGEILEAISIAMGGEEVGHIYEGVQKFPVLVRLDEKNRSDLNVIRSLPVELGERNLVPLSQAAEVEFDEGYGLINREQTKRRVAVLINPRGVDTETFVRAAQEKVEKEVKLPPGSYLEWGGNFKNLIQARNRLAIFAPLALLLVLAMIYMAFGSVAQTILVFMGVPFALVGGVLALNINNLPFSISAGVGFIALSGISVLNGVVLMNCFNDLRKTGQRGIDLVKRGTVLRIRPVLMTAMVAMFGFVPMMLSTSVGAEVQRPLASVVIGGLFSSTILTLVVLPVLYLIFEKFMKLPEEKMKQV</sequence>
<organism evidence="9 10">
    <name type="scientific">Halobacteriovorax vibrionivorans</name>
    <dbReference type="NCBI Taxonomy" id="2152716"/>
    <lineage>
        <taxon>Bacteria</taxon>
        <taxon>Pseudomonadati</taxon>
        <taxon>Bdellovibrionota</taxon>
        <taxon>Bacteriovoracia</taxon>
        <taxon>Bacteriovoracales</taxon>
        <taxon>Halobacteriovoraceae</taxon>
        <taxon>Halobacteriovorax</taxon>
    </lineage>
</organism>
<evidence type="ECO:0000256" key="5">
    <source>
        <dbReference type="ARBA" id="ARBA00022692"/>
    </source>
</evidence>
<feature type="transmembrane region" description="Helical" evidence="8">
    <location>
        <begin position="1008"/>
        <end position="1034"/>
    </location>
</feature>
<evidence type="ECO:0000256" key="2">
    <source>
        <dbReference type="ARBA" id="ARBA00010942"/>
    </source>
</evidence>
<feature type="transmembrane region" description="Helical" evidence="8">
    <location>
        <begin position="454"/>
        <end position="472"/>
    </location>
</feature>
<feature type="transmembrane region" description="Helical" evidence="8">
    <location>
        <begin position="905"/>
        <end position="924"/>
    </location>
</feature>
<evidence type="ECO:0000313" key="9">
    <source>
        <dbReference type="EMBL" id="RZF21714.1"/>
    </source>
</evidence>
<dbReference type="PANTHER" id="PTHR32063">
    <property type="match status" value="1"/>
</dbReference>
<dbReference type="PRINTS" id="PR00702">
    <property type="entry name" value="ACRIFLAVINRP"/>
</dbReference>
<gene>
    <name evidence="9" type="ORF">DAY19_08475</name>
</gene>
<dbReference type="NCBIfam" id="TIGR00914">
    <property type="entry name" value="2A0601"/>
    <property type="match status" value="1"/>
</dbReference>
<name>A0ABY0IJI8_9BACT</name>
<evidence type="ECO:0000256" key="4">
    <source>
        <dbReference type="ARBA" id="ARBA00022475"/>
    </source>
</evidence>
<keyword evidence="4" id="KW-1003">Cell membrane</keyword>
<dbReference type="Gene3D" id="3.30.70.1320">
    <property type="entry name" value="Multidrug efflux transporter AcrB pore domain like"/>
    <property type="match status" value="1"/>
</dbReference>
<dbReference type="Proteomes" id="UP000443582">
    <property type="component" value="Unassembled WGS sequence"/>
</dbReference>
<dbReference type="InterPro" id="IPR027463">
    <property type="entry name" value="AcrB_DN_DC_subdom"/>
</dbReference>
<keyword evidence="7 8" id="KW-0472">Membrane</keyword>
<dbReference type="EMBL" id="QDKL01000002">
    <property type="protein sequence ID" value="RZF21714.1"/>
    <property type="molecule type" value="Genomic_DNA"/>
</dbReference>
<feature type="transmembrane region" description="Helical" evidence="8">
    <location>
        <begin position="532"/>
        <end position="555"/>
    </location>
</feature>
<dbReference type="Gene3D" id="3.30.70.1440">
    <property type="entry name" value="Multidrug efflux transporter AcrB pore domain"/>
    <property type="match status" value="1"/>
</dbReference>
<accession>A0ABY0IJI8</accession>
<feature type="transmembrane region" description="Helical" evidence="8">
    <location>
        <begin position="369"/>
        <end position="389"/>
    </location>
</feature>
<dbReference type="Gene3D" id="3.30.70.1430">
    <property type="entry name" value="Multidrug efflux transporter AcrB pore domain"/>
    <property type="match status" value="2"/>
</dbReference>
<dbReference type="InterPro" id="IPR001036">
    <property type="entry name" value="Acrflvin-R"/>
</dbReference>
<feature type="transmembrane region" description="Helical" evidence="8">
    <location>
        <begin position="879"/>
        <end position="898"/>
    </location>
</feature>
<evidence type="ECO:0000256" key="6">
    <source>
        <dbReference type="ARBA" id="ARBA00022989"/>
    </source>
</evidence>
<evidence type="ECO:0000256" key="8">
    <source>
        <dbReference type="SAM" id="Phobius"/>
    </source>
</evidence>
<dbReference type="SUPFAM" id="SSF82693">
    <property type="entry name" value="Multidrug efflux transporter AcrB pore domain, PN1, PN2, PC1 and PC2 subdomains"/>
    <property type="match status" value="1"/>
</dbReference>
<feature type="transmembrane region" description="Helical" evidence="8">
    <location>
        <begin position="395"/>
        <end position="414"/>
    </location>
</feature>